<dbReference type="Pfam" id="PF00392">
    <property type="entry name" value="GntR"/>
    <property type="match status" value="1"/>
</dbReference>
<evidence type="ECO:0000313" key="6">
    <source>
        <dbReference type="Proteomes" id="UP000578449"/>
    </source>
</evidence>
<accession>A0A840PBU2</accession>
<dbReference type="SUPFAM" id="SSF46785">
    <property type="entry name" value="Winged helix' DNA-binding domain"/>
    <property type="match status" value="1"/>
</dbReference>
<dbReference type="GO" id="GO:0003700">
    <property type="term" value="F:DNA-binding transcription factor activity"/>
    <property type="evidence" value="ECO:0007669"/>
    <property type="project" value="InterPro"/>
</dbReference>
<evidence type="ECO:0000256" key="1">
    <source>
        <dbReference type="ARBA" id="ARBA00023015"/>
    </source>
</evidence>
<gene>
    <name evidence="5" type="ORF">HNP84_006473</name>
</gene>
<dbReference type="RefSeq" id="WP_185053599.1">
    <property type="nucleotide sequence ID" value="NZ_BAABIX010000008.1"/>
</dbReference>
<dbReference type="CDD" id="cd07377">
    <property type="entry name" value="WHTH_GntR"/>
    <property type="match status" value="1"/>
</dbReference>
<dbReference type="Gene3D" id="1.20.120.530">
    <property type="entry name" value="GntR ligand-binding domain-like"/>
    <property type="match status" value="1"/>
</dbReference>
<proteinExistence type="predicted"/>
<dbReference type="Pfam" id="PF07729">
    <property type="entry name" value="FCD"/>
    <property type="match status" value="1"/>
</dbReference>
<dbReference type="InterPro" id="IPR036388">
    <property type="entry name" value="WH-like_DNA-bd_sf"/>
</dbReference>
<evidence type="ECO:0000256" key="2">
    <source>
        <dbReference type="ARBA" id="ARBA00023125"/>
    </source>
</evidence>
<dbReference type="AlphaFoldDB" id="A0A840PBU2"/>
<dbReference type="InterPro" id="IPR008920">
    <property type="entry name" value="TF_FadR/GntR_C"/>
</dbReference>
<keyword evidence="3" id="KW-0804">Transcription</keyword>
<dbReference type="InterPro" id="IPR011711">
    <property type="entry name" value="GntR_C"/>
</dbReference>
<reference evidence="5 6" key="1">
    <citation type="submission" date="2020-08" db="EMBL/GenBank/DDBJ databases">
        <title>Genomic Encyclopedia of Type Strains, Phase IV (KMG-IV): sequencing the most valuable type-strain genomes for metagenomic binning, comparative biology and taxonomic classification.</title>
        <authorList>
            <person name="Goeker M."/>
        </authorList>
    </citation>
    <scope>NUCLEOTIDE SEQUENCE [LARGE SCALE GENOMIC DNA]</scope>
    <source>
        <strain evidence="5 6">DSM 45615</strain>
    </source>
</reference>
<dbReference type="SMART" id="SM00895">
    <property type="entry name" value="FCD"/>
    <property type="match status" value="1"/>
</dbReference>
<dbReference type="InterPro" id="IPR036390">
    <property type="entry name" value="WH_DNA-bd_sf"/>
</dbReference>
<protein>
    <submittedName>
        <fullName evidence="5">DNA-binding GntR family transcriptional regulator</fullName>
    </submittedName>
</protein>
<evidence type="ECO:0000313" key="5">
    <source>
        <dbReference type="EMBL" id="MBB5136722.1"/>
    </source>
</evidence>
<dbReference type="SMART" id="SM00345">
    <property type="entry name" value="HTH_GNTR"/>
    <property type="match status" value="1"/>
</dbReference>
<sequence>MPPGSDGRSSVASQRIADTLRKRILSGDLAPGARIMQEDVAASLGSSRLPVREALRILEAEGLVVLKPNSGAWVSKMDLVECQAIYKLRERVEPLALSESMPNLTSDDIARLDEIQQEIETNRDVDRFLSLDREFHLITYSGCGIDQLLAMVRRFWNTTQHYRRAYANLIDPTGHELINFEHRLIIEAIKRGDSTDAERFLAGHIRRTRLALSRHPELFTQ</sequence>
<dbReference type="InterPro" id="IPR000524">
    <property type="entry name" value="Tscrpt_reg_HTH_GntR"/>
</dbReference>
<comment type="caution">
    <text evidence="5">The sequence shown here is derived from an EMBL/GenBank/DDBJ whole genome shotgun (WGS) entry which is preliminary data.</text>
</comment>
<dbReference type="PANTHER" id="PTHR43537:SF24">
    <property type="entry name" value="GLUCONATE OPERON TRANSCRIPTIONAL REPRESSOR"/>
    <property type="match status" value="1"/>
</dbReference>
<dbReference type="PANTHER" id="PTHR43537">
    <property type="entry name" value="TRANSCRIPTIONAL REGULATOR, GNTR FAMILY"/>
    <property type="match status" value="1"/>
</dbReference>
<dbReference type="PROSITE" id="PS50949">
    <property type="entry name" value="HTH_GNTR"/>
    <property type="match status" value="1"/>
</dbReference>
<dbReference type="EMBL" id="JACHGN010000015">
    <property type="protein sequence ID" value="MBB5136722.1"/>
    <property type="molecule type" value="Genomic_DNA"/>
</dbReference>
<evidence type="ECO:0000256" key="3">
    <source>
        <dbReference type="ARBA" id="ARBA00023163"/>
    </source>
</evidence>
<evidence type="ECO:0000259" key="4">
    <source>
        <dbReference type="PROSITE" id="PS50949"/>
    </source>
</evidence>
<name>A0A840PBU2_9ACTN</name>
<organism evidence="5 6">
    <name type="scientific">Thermocatellispora tengchongensis</name>
    <dbReference type="NCBI Taxonomy" id="1073253"/>
    <lineage>
        <taxon>Bacteria</taxon>
        <taxon>Bacillati</taxon>
        <taxon>Actinomycetota</taxon>
        <taxon>Actinomycetes</taxon>
        <taxon>Streptosporangiales</taxon>
        <taxon>Streptosporangiaceae</taxon>
        <taxon>Thermocatellispora</taxon>
    </lineage>
</organism>
<keyword evidence="2 5" id="KW-0238">DNA-binding</keyword>
<dbReference type="SUPFAM" id="SSF48008">
    <property type="entry name" value="GntR ligand-binding domain-like"/>
    <property type="match status" value="1"/>
</dbReference>
<dbReference type="GO" id="GO:0003677">
    <property type="term" value="F:DNA binding"/>
    <property type="evidence" value="ECO:0007669"/>
    <property type="project" value="UniProtKB-KW"/>
</dbReference>
<keyword evidence="6" id="KW-1185">Reference proteome</keyword>
<dbReference type="Proteomes" id="UP000578449">
    <property type="component" value="Unassembled WGS sequence"/>
</dbReference>
<dbReference type="Gene3D" id="1.10.10.10">
    <property type="entry name" value="Winged helix-like DNA-binding domain superfamily/Winged helix DNA-binding domain"/>
    <property type="match status" value="1"/>
</dbReference>
<feature type="domain" description="HTH gntR-type" evidence="4">
    <location>
        <begin position="10"/>
        <end position="77"/>
    </location>
</feature>
<keyword evidence="1" id="KW-0805">Transcription regulation</keyword>